<dbReference type="EMBL" id="JAGPUO010000001">
    <property type="protein sequence ID" value="KAG5665448.1"/>
    <property type="molecule type" value="Genomic_DNA"/>
</dbReference>
<gene>
    <name evidence="1" type="ORF">KAF25_009573</name>
</gene>
<proteinExistence type="predicted"/>
<protein>
    <submittedName>
        <fullName evidence="1">Uncharacterized protein</fullName>
    </submittedName>
</protein>
<keyword evidence="2" id="KW-1185">Reference proteome</keyword>
<comment type="caution">
    <text evidence="1">The sequence shown here is derived from an EMBL/GenBank/DDBJ whole genome shotgun (WGS) entry which is preliminary data.</text>
</comment>
<organism evidence="1 2">
    <name type="scientific">Fusarium avenaceum</name>
    <dbReference type="NCBI Taxonomy" id="40199"/>
    <lineage>
        <taxon>Eukaryota</taxon>
        <taxon>Fungi</taxon>
        <taxon>Dikarya</taxon>
        <taxon>Ascomycota</taxon>
        <taxon>Pezizomycotina</taxon>
        <taxon>Sordariomycetes</taxon>
        <taxon>Hypocreomycetidae</taxon>
        <taxon>Hypocreales</taxon>
        <taxon>Nectriaceae</taxon>
        <taxon>Fusarium</taxon>
        <taxon>Fusarium tricinctum species complex</taxon>
    </lineage>
</organism>
<reference evidence="1" key="1">
    <citation type="submission" date="2021-04" db="EMBL/GenBank/DDBJ databases">
        <title>Draft genome of Fusarium avenaceum strain F156N33, isolated from an atmospheric sample in Virginia.</title>
        <authorList>
            <person name="Yang S."/>
            <person name="Vinatzer B.A."/>
            <person name="Coleman J."/>
        </authorList>
    </citation>
    <scope>NUCLEOTIDE SEQUENCE</scope>
    <source>
        <strain evidence="1">F156N33</strain>
    </source>
</reference>
<accession>A0A9P7HFG0</accession>
<name>A0A9P7HFG0_9HYPO</name>
<evidence type="ECO:0000313" key="1">
    <source>
        <dbReference type="EMBL" id="KAG5665448.1"/>
    </source>
</evidence>
<dbReference type="AlphaFoldDB" id="A0A9P7HFG0"/>
<sequence>MATPILPASSAKAIAPSKDVLQETLCCLWSTVKKEKSAIKEYLPGMSGMSEKILFHRSASKYADVAYEYITTKAHIIMGGSNFTVV</sequence>
<evidence type="ECO:0000313" key="2">
    <source>
        <dbReference type="Proteomes" id="UP000782241"/>
    </source>
</evidence>
<dbReference type="Proteomes" id="UP000782241">
    <property type="component" value="Unassembled WGS sequence"/>
</dbReference>